<dbReference type="AlphaFoldDB" id="A0A7I8VUQ4"/>
<name>A0A7I8VUQ4_9ANNE</name>
<sequence length="299" mass="34117">MSNLRIRVLFCAIFFGIVAVSIQSQIRTIHKYGVTNGKVIGEIYNDPLEYSSCFYICLKDDNCDLVVYTPDRICMKKKLTTVINSENPLILYGNKSYFTILREENDNWIILFRSSANTNTRLFDLWKSTNSLNSYNADLQTSNPSHKGVFKSKMIDDEVEWKKVKKIRVSVYENNVEKAFVVFNSTNSDKMNWLDIDKIIASSYTDLLQSPKPTTNYFSIDGDNASDRRFYMNANWGGCGVDKGWLTVFEGSPSTVPCSYEILSGHTFPIFVYSAKNVMVNYATEARLGDVFMISAQIM</sequence>
<evidence type="ECO:0000256" key="1">
    <source>
        <dbReference type="SAM" id="SignalP"/>
    </source>
</evidence>
<keyword evidence="1" id="KW-0732">Signal</keyword>
<dbReference type="EMBL" id="CAJFCJ010000011">
    <property type="protein sequence ID" value="CAD5119971.1"/>
    <property type="molecule type" value="Genomic_DNA"/>
</dbReference>
<keyword evidence="3" id="KW-1185">Reference proteome</keyword>
<gene>
    <name evidence="2" type="ORF">DGYR_LOCUS8137</name>
</gene>
<comment type="caution">
    <text evidence="2">The sequence shown here is derived from an EMBL/GenBank/DDBJ whole genome shotgun (WGS) entry which is preliminary data.</text>
</comment>
<protein>
    <submittedName>
        <fullName evidence="2">DgyrCDS8557</fullName>
    </submittedName>
</protein>
<reference evidence="2 3" key="1">
    <citation type="submission" date="2020-08" db="EMBL/GenBank/DDBJ databases">
        <authorList>
            <person name="Hejnol A."/>
        </authorList>
    </citation>
    <scope>NUCLEOTIDE SEQUENCE [LARGE SCALE GENOMIC DNA]</scope>
</reference>
<dbReference type="Proteomes" id="UP000549394">
    <property type="component" value="Unassembled WGS sequence"/>
</dbReference>
<feature type="chain" id="PRO_5029883148" evidence="1">
    <location>
        <begin position="20"/>
        <end position="299"/>
    </location>
</feature>
<proteinExistence type="predicted"/>
<feature type="signal peptide" evidence="1">
    <location>
        <begin position="1"/>
        <end position="19"/>
    </location>
</feature>
<dbReference type="OrthoDB" id="6104222at2759"/>
<organism evidence="2 3">
    <name type="scientific">Dimorphilus gyrociliatus</name>
    <dbReference type="NCBI Taxonomy" id="2664684"/>
    <lineage>
        <taxon>Eukaryota</taxon>
        <taxon>Metazoa</taxon>
        <taxon>Spiralia</taxon>
        <taxon>Lophotrochozoa</taxon>
        <taxon>Annelida</taxon>
        <taxon>Polychaeta</taxon>
        <taxon>Polychaeta incertae sedis</taxon>
        <taxon>Dinophilidae</taxon>
        <taxon>Dimorphilus</taxon>
    </lineage>
</organism>
<accession>A0A7I8VUQ4</accession>
<evidence type="ECO:0000313" key="3">
    <source>
        <dbReference type="Proteomes" id="UP000549394"/>
    </source>
</evidence>
<evidence type="ECO:0000313" key="2">
    <source>
        <dbReference type="EMBL" id="CAD5119971.1"/>
    </source>
</evidence>